<feature type="domain" description="ABC transporter" evidence="3">
    <location>
        <begin position="4"/>
        <end position="259"/>
    </location>
</feature>
<evidence type="ECO:0000313" key="4">
    <source>
        <dbReference type="EMBL" id="MCH1627985.1"/>
    </source>
</evidence>
<accession>A0AAW5EE15</accession>
<dbReference type="AlphaFoldDB" id="A0AAW5EE15"/>
<organism evidence="4 5">
    <name type="scientific">Fredinandcohnia quinoae</name>
    <dbReference type="NCBI Taxonomy" id="2918902"/>
    <lineage>
        <taxon>Bacteria</taxon>
        <taxon>Bacillati</taxon>
        <taxon>Bacillota</taxon>
        <taxon>Bacilli</taxon>
        <taxon>Bacillales</taxon>
        <taxon>Bacillaceae</taxon>
        <taxon>Fredinandcohnia</taxon>
    </lineage>
</organism>
<dbReference type="RefSeq" id="WP_240257902.1">
    <property type="nucleotide sequence ID" value="NZ_JAKTTI010000073.1"/>
</dbReference>
<dbReference type="Pfam" id="PF12848">
    <property type="entry name" value="ABC_tran_Xtn"/>
    <property type="match status" value="1"/>
</dbReference>
<dbReference type="SUPFAM" id="SSF52540">
    <property type="entry name" value="P-loop containing nucleoside triphosphate hydrolases"/>
    <property type="match status" value="2"/>
</dbReference>
<evidence type="ECO:0000259" key="3">
    <source>
        <dbReference type="PROSITE" id="PS50893"/>
    </source>
</evidence>
<dbReference type="PROSITE" id="PS50893">
    <property type="entry name" value="ABC_TRANSPORTER_2"/>
    <property type="match status" value="2"/>
</dbReference>
<dbReference type="PROSITE" id="PS00211">
    <property type="entry name" value="ABC_TRANSPORTER_1"/>
    <property type="match status" value="2"/>
</dbReference>
<dbReference type="InterPro" id="IPR003593">
    <property type="entry name" value="AAA+_ATPase"/>
</dbReference>
<name>A0AAW5EE15_9BACI</name>
<dbReference type="GO" id="GO:0005524">
    <property type="term" value="F:ATP binding"/>
    <property type="evidence" value="ECO:0007669"/>
    <property type="project" value="UniProtKB-KW"/>
</dbReference>
<dbReference type="CDD" id="cd03221">
    <property type="entry name" value="ABCF_EF-3"/>
    <property type="match status" value="2"/>
</dbReference>
<comment type="caution">
    <text evidence="4">The sequence shown here is derived from an EMBL/GenBank/DDBJ whole genome shotgun (WGS) entry which is preliminary data.</text>
</comment>
<evidence type="ECO:0000313" key="5">
    <source>
        <dbReference type="Proteomes" id="UP001431131"/>
    </source>
</evidence>
<dbReference type="Proteomes" id="UP001431131">
    <property type="component" value="Unassembled WGS sequence"/>
</dbReference>
<keyword evidence="2 4" id="KW-0067">ATP-binding</keyword>
<reference evidence="4" key="1">
    <citation type="submission" date="2022-02" db="EMBL/GenBank/DDBJ databases">
        <title>Fredinandcohnia quinoae sp. nov. isolated from Chenopodium quinoa seeds.</title>
        <authorList>
            <person name="Saati-Santamaria Z."/>
            <person name="Flores-Felix J.D."/>
            <person name="Igual J.M."/>
            <person name="Velazquez E."/>
            <person name="Garcia-Fraile P."/>
            <person name="Martinez-Molina E."/>
        </authorList>
    </citation>
    <scope>NUCLEOTIDE SEQUENCE</scope>
    <source>
        <strain evidence="4">SECRCQ15</strain>
    </source>
</reference>
<dbReference type="Gene3D" id="3.40.50.300">
    <property type="entry name" value="P-loop containing nucleotide triphosphate hydrolases"/>
    <property type="match status" value="2"/>
</dbReference>
<sequence>MSILTVQNITHYYGDKLVLNDITFSLLKNEKVGLVGINGSGKSTLLKIVDGSILPDQGSIEWLPNINAGYLEQQIDLPNGKSIREYLRSAFQHLYDAEVRMLEITNQMGESTENKLETLFKQYSNLQEMLDHEDFYQIDPRIDEIADGLGIKALGMDSDVGQLSGGQRTKLLLAKLLLEKPDVLLLDEPTNYLDFEHIEWLKGYLRSYPHSFILISHDTAFMNEVVNVIYHLEHKHLTRYIGNYQKFVEVYEFRKQQMYVAYDRQQAEIKKLETYINKNKVRASTSKQAKAREKKLMKIEKIEKPIPPTKPRFSFKVSERPASLIVEVDQLEIGYDYSLLPPMSFTLKRGEKVAIIGYNGIGKSTTLKTILGELPPLLGSISFGQNVQPAYFAQEWLTTSEETPLEYIWSLHEKMTQKDVRQALARAGLRSEHIFQPLKSLSGGEQTKVRLCELMLEESNWLILDEPTNHLDIQSKEILSKALMEYEGTIVVVSHEPDFYERWVTKVWDLEKWRVE</sequence>
<dbReference type="GO" id="GO:0016887">
    <property type="term" value="F:ATP hydrolysis activity"/>
    <property type="evidence" value="ECO:0007669"/>
    <property type="project" value="InterPro"/>
</dbReference>
<dbReference type="InterPro" id="IPR017871">
    <property type="entry name" value="ABC_transporter-like_CS"/>
</dbReference>
<feature type="domain" description="ABC transporter" evidence="3">
    <location>
        <begin position="325"/>
        <end position="516"/>
    </location>
</feature>
<dbReference type="SMART" id="SM00382">
    <property type="entry name" value="AAA"/>
    <property type="match status" value="2"/>
</dbReference>
<evidence type="ECO:0000256" key="2">
    <source>
        <dbReference type="ARBA" id="ARBA00022840"/>
    </source>
</evidence>
<proteinExistence type="predicted"/>
<gene>
    <name evidence="4" type="ORF">MJG50_21905</name>
</gene>
<keyword evidence="5" id="KW-1185">Reference proteome</keyword>
<keyword evidence="1" id="KW-0547">Nucleotide-binding</keyword>
<dbReference type="PANTHER" id="PTHR42855:SF2">
    <property type="entry name" value="DRUG RESISTANCE ABC TRANSPORTER,ATP-BINDING PROTEIN"/>
    <property type="match status" value="1"/>
</dbReference>
<dbReference type="Pfam" id="PF00005">
    <property type="entry name" value="ABC_tran"/>
    <property type="match status" value="2"/>
</dbReference>
<dbReference type="EMBL" id="JAKTTI010000073">
    <property type="protein sequence ID" value="MCH1627985.1"/>
    <property type="molecule type" value="Genomic_DNA"/>
</dbReference>
<dbReference type="InterPro" id="IPR027417">
    <property type="entry name" value="P-loop_NTPase"/>
</dbReference>
<dbReference type="InterPro" id="IPR003439">
    <property type="entry name" value="ABC_transporter-like_ATP-bd"/>
</dbReference>
<dbReference type="InterPro" id="IPR032781">
    <property type="entry name" value="ABC_tran_Xtn"/>
</dbReference>
<dbReference type="InterPro" id="IPR051309">
    <property type="entry name" value="ABCF_ATPase"/>
</dbReference>
<protein>
    <submittedName>
        <fullName evidence="4">ATP-binding cassette domain-containing protein</fullName>
    </submittedName>
</protein>
<dbReference type="PANTHER" id="PTHR42855">
    <property type="entry name" value="ABC TRANSPORTER ATP-BINDING SUBUNIT"/>
    <property type="match status" value="1"/>
</dbReference>
<evidence type="ECO:0000256" key="1">
    <source>
        <dbReference type="ARBA" id="ARBA00022741"/>
    </source>
</evidence>
<dbReference type="FunFam" id="3.40.50.300:FF:000011">
    <property type="entry name" value="Putative ABC transporter ATP-binding component"/>
    <property type="match status" value="1"/>
</dbReference>